<dbReference type="GO" id="GO:0016020">
    <property type="term" value="C:membrane"/>
    <property type="evidence" value="ECO:0007669"/>
    <property type="project" value="UniProtKB-SubCell"/>
</dbReference>
<evidence type="ECO:0000256" key="6">
    <source>
        <dbReference type="ARBA" id="ARBA00022692"/>
    </source>
</evidence>
<keyword evidence="10 13" id="KW-0408">Iron</keyword>
<evidence type="ECO:0000313" key="17">
    <source>
        <dbReference type="Proteomes" id="UP000292702"/>
    </source>
</evidence>
<keyword evidence="6 15" id="KW-0812">Transmembrane</keyword>
<keyword evidence="8 15" id="KW-1133">Transmembrane helix</keyword>
<evidence type="ECO:0000256" key="7">
    <source>
        <dbReference type="ARBA" id="ARBA00022723"/>
    </source>
</evidence>
<evidence type="ECO:0000256" key="2">
    <source>
        <dbReference type="ARBA" id="ARBA00004167"/>
    </source>
</evidence>
<comment type="similarity">
    <text evidence="4 14">Belongs to the cytochrome P450 family.</text>
</comment>
<dbReference type="PRINTS" id="PR00463">
    <property type="entry name" value="EP450I"/>
</dbReference>
<dbReference type="GO" id="GO:0016705">
    <property type="term" value="F:oxidoreductase activity, acting on paired donors, with incorporation or reduction of molecular oxygen"/>
    <property type="evidence" value="ECO:0007669"/>
    <property type="project" value="InterPro"/>
</dbReference>
<name>A0A4R0RCD4_9APHY</name>
<organism evidence="16 17">
    <name type="scientific">Steccherinum ochraceum</name>
    <dbReference type="NCBI Taxonomy" id="92696"/>
    <lineage>
        <taxon>Eukaryota</taxon>
        <taxon>Fungi</taxon>
        <taxon>Dikarya</taxon>
        <taxon>Basidiomycota</taxon>
        <taxon>Agaricomycotina</taxon>
        <taxon>Agaricomycetes</taxon>
        <taxon>Polyporales</taxon>
        <taxon>Steccherinaceae</taxon>
        <taxon>Steccherinum</taxon>
    </lineage>
</organism>
<dbReference type="GO" id="GO:0004497">
    <property type="term" value="F:monooxygenase activity"/>
    <property type="evidence" value="ECO:0007669"/>
    <property type="project" value="UniProtKB-KW"/>
</dbReference>
<evidence type="ECO:0000256" key="9">
    <source>
        <dbReference type="ARBA" id="ARBA00023002"/>
    </source>
</evidence>
<comment type="pathway">
    <text evidence="3">Secondary metabolite biosynthesis.</text>
</comment>
<dbReference type="OrthoDB" id="2789670at2759"/>
<sequence length="522" mass="59317">MFSSFSLGTIPFVYGLLTLVALRVVYSRWIRNRLFRRPPGPNPVPFLGNIHQLPMDYQERTILEWGKRFGGVVYARFFQTHTIMINTLEVAQDLMEKRSANYSDRPPFILHSELMGWKSMLIHMRYGDRFRTGRRWTHDAFSSKTALKAYVPLQLRETYIMLAGLIDAPQDFVAHFARFTAATIAEIAYGHTVTSLEDPYIHMADKAAGATVEAGSPASMLVDFIPILKYYPTWLPGAGWKRKALAVRELGKQMNDYPYNMVKSKMAAGTARPSFVSNIIEQLTSQKGHMTPEEEELLKCTAGTLYGAGTETSQNVFTAFVLAMVRYPHIFKKAREEMDRVVGTDRLPDFNDRDSLPYLECVIREVLRWHVPTPLGVPHYSAKDDEYNGSVIPANSLVIANLWAISHDPTHFPNPHEFIPERWETMDKTKIEAVHPKNYVFGFGRRMCPAKNFADASAYIVLANLVATMDITRAVDAHGREIIPEHAYKSGFVHHLLPFECNIRPRSSHVAKWIAQLAASSY</sequence>
<dbReference type="AlphaFoldDB" id="A0A4R0RCD4"/>
<dbReference type="EMBL" id="RWJN01000488">
    <property type="protein sequence ID" value="TCD61248.1"/>
    <property type="molecule type" value="Genomic_DNA"/>
</dbReference>
<evidence type="ECO:0000256" key="10">
    <source>
        <dbReference type="ARBA" id="ARBA00023004"/>
    </source>
</evidence>
<dbReference type="InterPro" id="IPR050364">
    <property type="entry name" value="Cytochrome_P450_fung"/>
</dbReference>
<evidence type="ECO:0000313" key="16">
    <source>
        <dbReference type="EMBL" id="TCD61248.1"/>
    </source>
</evidence>
<evidence type="ECO:0000256" key="11">
    <source>
        <dbReference type="ARBA" id="ARBA00023033"/>
    </source>
</evidence>
<dbReference type="GO" id="GO:0005506">
    <property type="term" value="F:iron ion binding"/>
    <property type="evidence" value="ECO:0007669"/>
    <property type="project" value="InterPro"/>
</dbReference>
<reference evidence="16 17" key="1">
    <citation type="submission" date="2018-11" db="EMBL/GenBank/DDBJ databases">
        <title>Genome assembly of Steccherinum ochraceum LE-BIN_3174, the white-rot fungus of the Steccherinaceae family (The Residual Polyporoid clade, Polyporales, Basidiomycota).</title>
        <authorList>
            <person name="Fedorova T.V."/>
            <person name="Glazunova O.A."/>
            <person name="Landesman E.O."/>
            <person name="Moiseenko K.V."/>
            <person name="Psurtseva N.V."/>
            <person name="Savinova O.S."/>
            <person name="Shakhova N.V."/>
            <person name="Tyazhelova T.V."/>
            <person name="Vasina D.V."/>
        </authorList>
    </citation>
    <scope>NUCLEOTIDE SEQUENCE [LARGE SCALE GENOMIC DNA]</scope>
    <source>
        <strain evidence="16 17">LE-BIN_3174</strain>
    </source>
</reference>
<dbReference type="SUPFAM" id="SSF48264">
    <property type="entry name" value="Cytochrome P450"/>
    <property type="match status" value="1"/>
</dbReference>
<keyword evidence="17" id="KW-1185">Reference proteome</keyword>
<dbReference type="STRING" id="92696.A0A4R0RCD4"/>
<evidence type="ECO:0000256" key="8">
    <source>
        <dbReference type="ARBA" id="ARBA00022989"/>
    </source>
</evidence>
<dbReference type="PANTHER" id="PTHR46300:SF7">
    <property type="entry name" value="P450, PUTATIVE (EUROFUNG)-RELATED"/>
    <property type="match status" value="1"/>
</dbReference>
<keyword evidence="11 14" id="KW-0503">Monooxygenase</keyword>
<comment type="caution">
    <text evidence="16">The sequence shown here is derived from an EMBL/GenBank/DDBJ whole genome shotgun (WGS) entry which is preliminary data.</text>
</comment>
<evidence type="ECO:0008006" key="18">
    <source>
        <dbReference type="Google" id="ProtNLM"/>
    </source>
</evidence>
<feature type="transmembrane region" description="Helical" evidence="15">
    <location>
        <begin position="6"/>
        <end position="26"/>
    </location>
</feature>
<dbReference type="InterPro" id="IPR001128">
    <property type="entry name" value="Cyt_P450"/>
</dbReference>
<evidence type="ECO:0000256" key="1">
    <source>
        <dbReference type="ARBA" id="ARBA00001971"/>
    </source>
</evidence>
<comment type="cofactor">
    <cofactor evidence="1 13">
        <name>heme</name>
        <dbReference type="ChEBI" id="CHEBI:30413"/>
    </cofactor>
</comment>
<dbReference type="InterPro" id="IPR017972">
    <property type="entry name" value="Cyt_P450_CS"/>
</dbReference>
<dbReference type="CDD" id="cd11065">
    <property type="entry name" value="CYP64-like"/>
    <property type="match status" value="1"/>
</dbReference>
<dbReference type="PANTHER" id="PTHR46300">
    <property type="entry name" value="P450, PUTATIVE (EUROFUNG)-RELATED-RELATED"/>
    <property type="match status" value="1"/>
</dbReference>
<keyword evidence="12 15" id="KW-0472">Membrane</keyword>
<dbReference type="InterPro" id="IPR002401">
    <property type="entry name" value="Cyt_P450_E_grp-I"/>
</dbReference>
<evidence type="ECO:0000256" key="4">
    <source>
        <dbReference type="ARBA" id="ARBA00010617"/>
    </source>
</evidence>
<evidence type="ECO:0000256" key="14">
    <source>
        <dbReference type="RuleBase" id="RU000461"/>
    </source>
</evidence>
<dbReference type="PROSITE" id="PS00086">
    <property type="entry name" value="CYTOCHROME_P450"/>
    <property type="match status" value="1"/>
</dbReference>
<dbReference type="GO" id="GO:0020037">
    <property type="term" value="F:heme binding"/>
    <property type="evidence" value="ECO:0007669"/>
    <property type="project" value="InterPro"/>
</dbReference>
<protein>
    <recommendedName>
        <fullName evidence="18">Cytochrome P450</fullName>
    </recommendedName>
</protein>
<evidence type="ECO:0000256" key="13">
    <source>
        <dbReference type="PIRSR" id="PIRSR602401-1"/>
    </source>
</evidence>
<evidence type="ECO:0000256" key="5">
    <source>
        <dbReference type="ARBA" id="ARBA00022617"/>
    </source>
</evidence>
<evidence type="ECO:0000256" key="12">
    <source>
        <dbReference type="ARBA" id="ARBA00023136"/>
    </source>
</evidence>
<gene>
    <name evidence="16" type="ORF">EIP91_008717</name>
</gene>
<dbReference type="Proteomes" id="UP000292702">
    <property type="component" value="Unassembled WGS sequence"/>
</dbReference>
<keyword evidence="7 13" id="KW-0479">Metal-binding</keyword>
<feature type="binding site" description="axial binding residue" evidence="13">
    <location>
        <position position="448"/>
    </location>
    <ligand>
        <name>heme</name>
        <dbReference type="ChEBI" id="CHEBI:30413"/>
    </ligand>
    <ligandPart>
        <name>Fe</name>
        <dbReference type="ChEBI" id="CHEBI:18248"/>
    </ligandPart>
</feature>
<accession>A0A4R0RCD4</accession>
<evidence type="ECO:0000256" key="15">
    <source>
        <dbReference type="SAM" id="Phobius"/>
    </source>
</evidence>
<proteinExistence type="inferred from homology"/>
<dbReference type="InterPro" id="IPR036396">
    <property type="entry name" value="Cyt_P450_sf"/>
</dbReference>
<comment type="subcellular location">
    <subcellularLocation>
        <location evidence="2">Membrane</location>
        <topology evidence="2">Single-pass membrane protein</topology>
    </subcellularLocation>
</comment>
<dbReference type="Pfam" id="PF00067">
    <property type="entry name" value="p450"/>
    <property type="match status" value="1"/>
</dbReference>
<dbReference type="Gene3D" id="1.10.630.10">
    <property type="entry name" value="Cytochrome P450"/>
    <property type="match status" value="1"/>
</dbReference>
<keyword evidence="5 13" id="KW-0349">Heme</keyword>
<keyword evidence="9 14" id="KW-0560">Oxidoreductase</keyword>
<evidence type="ECO:0000256" key="3">
    <source>
        <dbReference type="ARBA" id="ARBA00005179"/>
    </source>
</evidence>